<evidence type="ECO:0000313" key="1">
    <source>
        <dbReference type="EMBL" id="QCD87313.1"/>
    </source>
</evidence>
<organism evidence="1 2">
    <name type="scientific">Vigna unguiculata</name>
    <name type="common">Cowpea</name>
    <dbReference type="NCBI Taxonomy" id="3917"/>
    <lineage>
        <taxon>Eukaryota</taxon>
        <taxon>Viridiplantae</taxon>
        <taxon>Streptophyta</taxon>
        <taxon>Embryophyta</taxon>
        <taxon>Tracheophyta</taxon>
        <taxon>Spermatophyta</taxon>
        <taxon>Magnoliopsida</taxon>
        <taxon>eudicotyledons</taxon>
        <taxon>Gunneridae</taxon>
        <taxon>Pentapetalae</taxon>
        <taxon>rosids</taxon>
        <taxon>fabids</taxon>
        <taxon>Fabales</taxon>
        <taxon>Fabaceae</taxon>
        <taxon>Papilionoideae</taxon>
        <taxon>50 kb inversion clade</taxon>
        <taxon>NPAAA clade</taxon>
        <taxon>indigoferoid/millettioid clade</taxon>
        <taxon>Phaseoleae</taxon>
        <taxon>Vigna</taxon>
    </lineage>
</organism>
<protein>
    <submittedName>
        <fullName evidence="1">Uncharacterized protein</fullName>
    </submittedName>
</protein>
<proteinExistence type="predicted"/>
<name>A0A4D6LFQ1_VIGUN</name>
<dbReference type="Proteomes" id="UP000501690">
    <property type="component" value="Linkage Group LG3"/>
</dbReference>
<evidence type="ECO:0000313" key="2">
    <source>
        <dbReference type="Proteomes" id="UP000501690"/>
    </source>
</evidence>
<dbReference type="EMBL" id="CP039347">
    <property type="protein sequence ID" value="QCD87313.1"/>
    <property type="molecule type" value="Genomic_DNA"/>
</dbReference>
<sequence>MKNRTVEGSSGAGARDSDDLADMPALELIHTLFDGLMNNHVVDWDKHISVSPRTDKGKMRFFPPRFRLSLSKFQNLMIMLKVFPVRVNLILDEPPLSELNYNFHSLANDDTNEPTEPADPAELNVPTSIVHNVDLYATETEDVPETASKFVEEDKLVSKLWADKVQEEDETISE</sequence>
<accession>A0A4D6LFQ1</accession>
<dbReference type="AlphaFoldDB" id="A0A4D6LFQ1"/>
<keyword evidence="2" id="KW-1185">Reference proteome</keyword>
<gene>
    <name evidence="1" type="ORF">DEO72_LG3g1847</name>
</gene>
<reference evidence="1 2" key="1">
    <citation type="submission" date="2019-04" db="EMBL/GenBank/DDBJ databases">
        <title>An improved genome assembly and genetic linkage map for asparagus bean, Vigna unguiculata ssp. sesquipedialis.</title>
        <authorList>
            <person name="Xia Q."/>
            <person name="Zhang R."/>
            <person name="Dong Y."/>
        </authorList>
    </citation>
    <scope>NUCLEOTIDE SEQUENCE [LARGE SCALE GENOMIC DNA]</scope>
    <source>
        <tissue evidence="1">Leaf</tissue>
    </source>
</reference>